<comment type="caution">
    <text evidence="1">The sequence shown here is derived from an EMBL/GenBank/DDBJ whole genome shotgun (WGS) entry which is preliminary data.</text>
</comment>
<evidence type="ECO:0000313" key="2">
    <source>
        <dbReference type="Proteomes" id="UP000654075"/>
    </source>
</evidence>
<organism evidence="1 2">
    <name type="scientific">Polarella glacialis</name>
    <name type="common">Dinoflagellate</name>
    <dbReference type="NCBI Taxonomy" id="89957"/>
    <lineage>
        <taxon>Eukaryota</taxon>
        <taxon>Sar</taxon>
        <taxon>Alveolata</taxon>
        <taxon>Dinophyceae</taxon>
        <taxon>Suessiales</taxon>
        <taxon>Suessiaceae</taxon>
        <taxon>Polarella</taxon>
    </lineage>
</organism>
<dbReference type="OrthoDB" id="443577at2759"/>
<dbReference type="Pfam" id="PF11927">
    <property type="entry name" value="HODM_asu-like"/>
    <property type="match status" value="1"/>
</dbReference>
<sequence length="340" mass="37897">MFEDWAEAKSGMPLAARWLAAGQSGQDAPGVLRAGLRRMRNARHFLVEEPHRIAQELLLKQKALDDPARHPLTFVAEPDSLDAQRECLELFVSYLPGRYPDLYRYNASEESITVKPLDQTFALKDWAHAPLELCERLVQEDLILMREQPVADEANGSASSSGGPKSRSYVMAAAAVVFSFNELQNKLGQPAELIHAPVPGFERHIRRTLNFALTNLQAEQPLWRNNWGIAPSGTLDEPLYGSTDAQNQRSFADITVDDVMAKFIKVEYQTIRRLPCSRYLLFTVKTMADPMHSLEKVPAAAACLAASIRGMSPAMCAYKGIEDEPTRDAVLSYLDSIHAE</sequence>
<proteinExistence type="predicted"/>
<dbReference type="EMBL" id="CAJNNV010027684">
    <property type="protein sequence ID" value="CAE8621260.1"/>
    <property type="molecule type" value="Genomic_DNA"/>
</dbReference>
<reference evidence="1" key="1">
    <citation type="submission" date="2021-02" db="EMBL/GenBank/DDBJ databases">
        <authorList>
            <person name="Dougan E. K."/>
            <person name="Rhodes N."/>
            <person name="Thang M."/>
            <person name="Chan C."/>
        </authorList>
    </citation>
    <scope>NUCLEOTIDE SEQUENCE</scope>
</reference>
<gene>
    <name evidence="1" type="ORF">PGLA1383_LOCUS38781</name>
</gene>
<keyword evidence="2" id="KW-1185">Reference proteome</keyword>
<dbReference type="InterPro" id="IPR021848">
    <property type="entry name" value="HODM_asu-like"/>
</dbReference>
<protein>
    <submittedName>
        <fullName evidence="1">Uncharacterized protein</fullName>
    </submittedName>
</protein>
<dbReference type="Proteomes" id="UP000654075">
    <property type="component" value="Unassembled WGS sequence"/>
</dbReference>
<evidence type="ECO:0000313" key="1">
    <source>
        <dbReference type="EMBL" id="CAE8621260.1"/>
    </source>
</evidence>
<name>A0A813G850_POLGL</name>
<dbReference type="AlphaFoldDB" id="A0A813G850"/>
<accession>A0A813G850</accession>